<comment type="caution">
    <text evidence="1">The sequence shown here is derived from an EMBL/GenBank/DDBJ whole genome shotgun (WGS) entry which is preliminary data.</text>
</comment>
<organism evidence="1 2">
    <name type="scientific">Flavobacterium glycines</name>
    <dbReference type="NCBI Taxonomy" id="551990"/>
    <lineage>
        <taxon>Bacteria</taxon>
        <taxon>Pseudomonadati</taxon>
        <taxon>Bacteroidota</taxon>
        <taxon>Flavobacteriia</taxon>
        <taxon>Flavobacteriales</taxon>
        <taxon>Flavobacteriaceae</taxon>
        <taxon>Flavobacterium</taxon>
    </lineage>
</organism>
<sequence length="47" mass="5579">MFQLAQFQQKDINTTTKPLKTKPDNEKPIIKSISKEYSCYMTYNYVT</sequence>
<protein>
    <submittedName>
        <fullName evidence="1">Uncharacterized protein</fullName>
    </submittedName>
</protein>
<dbReference type="EMBL" id="FNEO01000001">
    <property type="protein sequence ID" value="SDI94381.1"/>
    <property type="molecule type" value="Genomic_DNA"/>
</dbReference>
<accession>A0A1G8PPE8</accession>
<gene>
    <name evidence="1" type="ORF">SAMN05192550_1219</name>
</gene>
<keyword evidence="2" id="KW-1185">Reference proteome</keyword>
<dbReference type="Proteomes" id="UP000182367">
    <property type="component" value="Unassembled WGS sequence"/>
</dbReference>
<evidence type="ECO:0000313" key="2">
    <source>
        <dbReference type="Proteomes" id="UP000182367"/>
    </source>
</evidence>
<name>A0A1G8PPE8_9FLAO</name>
<evidence type="ECO:0000313" key="1">
    <source>
        <dbReference type="EMBL" id="SDI94381.1"/>
    </source>
</evidence>
<proteinExistence type="predicted"/>
<reference evidence="1 2" key="1">
    <citation type="submission" date="2016-10" db="EMBL/GenBank/DDBJ databases">
        <authorList>
            <person name="Varghese N."/>
            <person name="Submissions S."/>
        </authorList>
    </citation>
    <scope>NUCLEOTIDE SEQUENCE [LARGE SCALE GENOMIC DNA]</scope>
    <source>
        <strain evidence="1 2">Gm-149</strain>
    </source>
</reference>